<dbReference type="SUPFAM" id="SSF51445">
    <property type="entry name" value="(Trans)glycosidases"/>
    <property type="match status" value="1"/>
</dbReference>
<keyword evidence="4" id="KW-0325">Glycoprotein</keyword>
<dbReference type="InterPro" id="IPR017853">
    <property type="entry name" value="GH"/>
</dbReference>
<keyword evidence="3" id="KW-0378">Hydrolase</keyword>
<keyword evidence="5" id="KW-0326">Glycosidase</keyword>
<name>A0A1Y1MAN2_PHOPY</name>
<dbReference type="GO" id="GO:0008422">
    <property type="term" value="F:beta-glucosidase activity"/>
    <property type="evidence" value="ECO:0007669"/>
    <property type="project" value="TreeGrafter"/>
</dbReference>
<keyword evidence="7" id="KW-0732">Signal</keyword>
<dbReference type="AlphaFoldDB" id="A0A1Y1MAN2"/>
<dbReference type="InterPro" id="IPR033132">
    <property type="entry name" value="GH_1_N_CS"/>
</dbReference>
<protein>
    <recommendedName>
        <fullName evidence="9">Beta-glucosidase</fullName>
    </recommendedName>
</protein>
<evidence type="ECO:0000256" key="2">
    <source>
        <dbReference type="ARBA" id="ARBA00011738"/>
    </source>
</evidence>
<comment type="subunit">
    <text evidence="2">Homodimer.</text>
</comment>
<dbReference type="PANTHER" id="PTHR10353:SF36">
    <property type="entry name" value="LP05116P"/>
    <property type="match status" value="1"/>
</dbReference>
<dbReference type="InterPro" id="IPR001360">
    <property type="entry name" value="Glyco_hydro_1"/>
</dbReference>
<evidence type="ECO:0000256" key="1">
    <source>
        <dbReference type="ARBA" id="ARBA00010838"/>
    </source>
</evidence>
<accession>A0A1Y1MAN2</accession>
<reference evidence="8" key="1">
    <citation type="journal article" date="2016" name="Sci. Rep.">
        <title>Molecular characterization of firefly nuptial gifts: a multi-omics approach sheds light on postcopulatory sexual selection.</title>
        <authorList>
            <person name="Al-Wathiqui N."/>
            <person name="Fallon T.R."/>
            <person name="South A."/>
            <person name="Weng J.K."/>
            <person name="Lewis S.M."/>
        </authorList>
    </citation>
    <scope>NUCLEOTIDE SEQUENCE</scope>
</reference>
<dbReference type="Pfam" id="PF00232">
    <property type="entry name" value="Glyco_hydro_1"/>
    <property type="match status" value="1"/>
</dbReference>
<evidence type="ECO:0000256" key="4">
    <source>
        <dbReference type="ARBA" id="ARBA00023180"/>
    </source>
</evidence>
<organism evidence="8">
    <name type="scientific">Photinus pyralis</name>
    <name type="common">Common eastern firefly</name>
    <name type="synonym">Lampyris pyralis</name>
    <dbReference type="NCBI Taxonomy" id="7054"/>
    <lineage>
        <taxon>Eukaryota</taxon>
        <taxon>Metazoa</taxon>
        <taxon>Ecdysozoa</taxon>
        <taxon>Arthropoda</taxon>
        <taxon>Hexapoda</taxon>
        <taxon>Insecta</taxon>
        <taxon>Pterygota</taxon>
        <taxon>Neoptera</taxon>
        <taxon>Endopterygota</taxon>
        <taxon>Coleoptera</taxon>
        <taxon>Polyphaga</taxon>
        <taxon>Elateriformia</taxon>
        <taxon>Elateroidea</taxon>
        <taxon>Lampyridae</taxon>
        <taxon>Lampyrinae</taxon>
        <taxon>Photinus</taxon>
    </lineage>
</organism>
<dbReference type="EMBL" id="GEZM01037494">
    <property type="protein sequence ID" value="JAV82048.1"/>
    <property type="molecule type" value="Transcribed_RNA"/>
</dbReference>
<dbReference type="Gene3D" id="3.20.20.80">
    <property type="entry name" value="Glycosidases"/>
    <property type="match status" value="1"/>
</dbReference>
<comment type="similarity">
    <text evidence="1 6">Belongs to the glycosyl hydrolase 1 family.</text>
</comment>
<dbReference type="PRINTS" id="PR00131">
    <property type="entry name" value="GLHYDRLASE1"/>
</dbReference>
<evidence type="ECO:0000313" key="8">
    <source>
        <dbReference type="EMBL" id="JAV82048.1"/>
    </source>
</evidence>
<evidence type="ECO:0000256" key="3">
    <source>
        <dbReference type="ARBA" id="ARBA00022801"/>
    </source>
</evidence>
<dbReference type="PROSITE" id="PS00653">
    <property type="entry name" value="GLYCOSYL_HYDROL_F1_2"/>
    <property type="match status" value="1"/>
</dbReference>
<feature type="chain" id="PRO_5012553317" description="Beta-glucosidase" evidence="7">
    <location>
        <begin position="17"/>
        <end position="487"/>
    </location>
</feature>
<feature type="signal peptide" evidence="7">
    <location>
        <begin position="1"/>
        <end position="16"/>
    </location>
</feature>
<evidence type="ECO:0000256" key="5">
    <source>
        <dbReference type="ARBA" id="ARBA00023295"/>
    </source>
</evidence>
<evidence type="ECO:0000256" key="6">
    <source>
        <dbReference type="RuleBase" id="RU003690"/>
    </source>
</evidence>
<dbReference type="FunFam" id="3.20.20.80:FF:000013">
    <property type="entry name" value="lactase-phlorizin hydrolase"/>
    <property type="match status" value="1"/>
</dbReference>
<dbReference type="PANTHER" id="PTHR10353">
    <property type="entry name" value="GLYCOSYL HYDROLASE"/>
    <property type="match status" value="1"/>
</dbReference>
<sequence length="487" mass="55785">MRTVLLYLIIVIVVDSMNPSKEDGFPSDFLFGVATSSYQIEGAWNVSGKGESEWDRFTHEIPTRILDGSSGDIACDSYNKIKEDVAMLKELGVDFYRFSLSWPRLLPLGYADHVNPDGLRYYNELINELVANGIKPMVTLYHWDLPVTLADIGGWTNPVMSDLFVDYARVAFANFGDRVPYWITFNTDARGYRSDKIPPALNQSGISDYMYGHVVLLAHAKTYRMYEKDFKGVQQGKVGIVGIDVVWYEAKTNSTEDLLAAERARQFIYGWLFNPIIGSGDYPQIMKERIAFRSAGEGYPKSRLPEFSAKEKLLIKNSCDFICLNIYTTHQVQNVPEAAFSAPDYFKDARIQLSTDPAWPDSNADWLKVEPSSIRKILNWVKSEYNNPKIVISENGYADRGELEDYDRVNYYQKYLRQLLAAIKEDEADVIAYAAWSLMDNFEWDNGYTQKFGLYHVDFNDPNRTRTAKESAKYYKKVIAHRKLDSV</sequence>
<evidence type="ECO:0008006" key="9">
    <source>
        <dbReference type="Google" id="ProtNLM"/>
    </source>
</evidence>
<proteinExistence type="inferred from homology"/>
<dbReference type="GO" id="GO:0005975">
    <property type="term" value="P:carbohydrate metabolic process"/>
    <property type="evidence" value="ECO:0007669"/>
    <property type="project" value="InterPro"/>
</dbReference>
<evidence type="ECO:0000256" key="7">
    <source>
        <dbReference type="SAM" id="SignalP"/>
    </source>
</evidence>